<accession>A0A6A5ZRX6</accession>
<feature type="transmembrane region" description="Helical" evidence="1">
    <location>
        <begin position="146"/>
        <end position="167"/>
    </location>
</feature>
<feature type="transmembrane region" description="Helical" evidence="1">
    <location>
        <begin position="26"/>
        <end position="48"/>
    </location>
</feature>
<keyword evidence="1" id="KW-0812">Transmembrane</keyword>
<keyword evidence="3" id="KW-1185">Reference proteome</keyword>
<evidence type="ECO:0000256" key="1">
    <source>
        <dbReference type="SAM" id="Phobius"/>
    </source>
</evidence>
<sequence length="169" mass="18419">MTVIAHVSFTEAQQDRRYRGLGRYRWITLILRFTSALCNTTTLIVLVACFLREHILLAVGLASATWTLLLDLLGLLVIFKKPTYLILPSGNGILIMVLETIAFIFAVIACLFLLLADVSSGAEGMEMPQHHYAGDPWRKIAFGLQAASAAVQLGLMVVTVVASCVGARV</sequence>
<dbReference type="EMBL" id="ML977313">
    <property type="protein sequence ID" value="KAF2121018.1"/>
    <property type="molecule type" value="Genomic_DNA"/>
</dbReference>
<dbReference type="Proteomes" id="UP000799770">
    <property type="component" value="Unassembled WGS sequence"/>
</dbReference>
<feature type="transmembrane region" description="Helical" evidence="1">
    <location>
        <begin position="91"/>
        <end position="116"/>
    </location>
</feature>
<evidence type="ECO:0008006" key="4">
    <source>
        <dbReference type="Google" id="ProtNLM"/>
    </source>
</evidence>
<feature type="transmembrane region" description="Helical" evidence="1">
    <location>
        <begin position="54"/>
        <end position="79"/>
    </location>
</feature>
<evidence type="ECO:0000313" key="2">
    <source>
        <dbReference type="EMBL" id="KAF2121018.1"/>
    </source>
</evidence>
<reference evidence="2" key="1">
    <citation type="journal article" date="2020" name="Stud. Mycol.">
        <title>101 Dothideomycetes genomes: a test case for predicting lifestyles and emergence of pathogens.</title>
        <authorList>
            <person name="Haridas S."/>
            <person name="Albert R."/>
            <person name="Binder M."/>
            <person name="Bloem J."/>
            <person name="Labutti K."/>
            <person name="Salamov A."/>
            <person name="Andreopoulos B."/>
            <person name="Baker S."/>
            <person name="Barry K."/>
            <person name="Bills G."/>
            <person name="Bluhm B."/>
            <person name="Cannon C."/>
            <person name="Castanera R."/>
            <person name="Culley D."/>
            <person name="Daum C."/>
            <person name="Ezra D."/>
            <person name="Gonzalez J."/>
            <person name="Henrissat B."/>
            <person name="Kuo A."/>
            <person name="Liang C."/>
            <person name="Lipzen A."/>
            <person name="Lutzoni F."/>
            <person name="Magnuson J."/>
            <person name="Mondo S."/>
            <person name="Nolan M."/>
            <person name="Ohm R."/>
            <person name="Pangilinan J."/>
            <person name="Park H.-J."/>
            <person name="Ramirez L."/>
            <person name="Alfaro M."/>
            <person name="Sun H."/>
            <person name="Tritt A."/>
            <person name="Yoshinaga Y."/>
            <person name="Zwiers L.-H."/>
            <person name="Turgeon B."/>
            <person name="Goodwin S."/>
            <person name="Spatafora J."/>
            <person name="Crous P."/>
            <person name="Grigoriev I."/>
        </authorList>
    </citation>
    <scope>NUCLEOTIDE SEQUENCE</scope>
    <source>
        <strain evidence="2">CBS 627.86</strain>
    </source>
</reference>
<gene>
    <name evidence="2" type="ORF">BDV96DRAFT_595401</name>
</gene>
<evidence type="ECO:0000313" key="3">
    <source>
        <dbReference type="Proteomes" id="UP000799770"/>
    </source>
</evidence>
<keyword evidence="1" id="KW-1133">Transmembrane helix</keyword>
<dbReference type="AlphaFoldDB" id="A0A6A5ZRX6"/>
<protein>
    <recommendedName>
        <fullName evidence="4">MARVEL domain-containing protein</fullName>
    </recommendedName>
</protein>
<keyword evidence="1" id="KW-0472">Membrane</keyword>
<name>A0A6A5ZRX6_9PLEO</name>
<proteinExistence type="predicted"/>
<organism evidence="2 3">
    <name type="scientific">Lophiotrema nucula</name>
    <dbReference type="NCBI Taxonomy" id="690887"/>
    <lineage>
        <taxon>Eukaryota</taxon>
        <taxon>Fungi</taxon>
        <taxon>Dikarya</taxon>
        <taxon>Ascomycota</taxon>
        <taxon>Pezizomycotina</taxon>
        <taxon>Dothideomycetes</taxon>
        <taxon>Pleosporomycetidae</taxon>
        <taxon>Pleosporales</taxon>
        <taxon>Lophiotremataceae</taxon>
        <taxon>Lophiotrema</taxon>
    </lineage>
</organism>